<name>A0A2H4U6Z5_METSM</name>
<sequence length="136" mass="14860">MEEKILIVEDESIIALDLQYGLKDLGYKVIGTADNGQDAIDIAAEHLPDVVLMDIKLKGNMSGIEASEIISELGIAVVYLTANNDAETFNKSNIKGSYGFVSKPYDINKLDKTLKIAIAKSKVESKKINDSYGFTE</sequence>
<protein>
    <submittedName>
        <fullName evidence="4">Response regulator</fullName>
    </submittedName>
</protein>
<evidence type="ECO:0000256" key="2">
    <source>
        <dbReference type="PROSITE-ProRule" id="PRU00169"/>
    </source>
</evidence>
<feature type="modified residue" description="4-aspartylphosphate" evidence="2">
    <location>
        <position position="54"/>
    </location>
</feature>
<dbReference type="InterPro" id="IPR050595">
    <property type="entry name" value="Bact_response_regulator"/>
</dbReference>
<dbReference type="PANTHER" id="PTHR44591:SF3">
    <property type="entry name" value="RESPONSE REGULATORY DOMAIN-CONTAINING PROTEIN"/>
    <property type="match status" value="1"/>
</dbReference>
<evidence type="ECO:0000313" key="4">
    <source>
        <dbReference type="EMBL" id="ATZ59896.1"/>
    </source>
</evidence>
<gene>
    <name evidence="4" type="ORF">BK798_05415</name>
</gene>
<dbReference type="AlphaFoldDB" id="A0A2H4U6Z5"/>
<dbReference type="GeneID" id="35118794"/>
<feature type="domain" description="Response regulatory" evidence="3">
    <location>
        <begin position="4"/>
        <end position="118"/>
    </location>
</feature>
<dbReference type="Proteomes" id="UP000232133">
    <property type="component" value="Chromosome"/>
</dbReference>
<dbReference type="InterPro" id="IPR001789">
    <property type="entry name" value="Sig_transdc_resp-reg_receiver"/>
</dbReference>
<dbReference type="InterPro" id="IPR011006">
    <property type="entry name" value="CheY-like_superfamily"/>
</dbReference>
<proteinExistence type="predicted"/>
<dbReference type="CDD" id="cd17534">
    <property type="entry name" value="REC_DC-like"/>
    <property type="match status" value="1"/>
</dbReference>
<dbReference type="SUPFAM" id="SSF52172">
    <property type="entry name" value="CheY-like"/>
    <property type="match status" value="1"/>
</dbReference>
<evidence type="ECO:0000313" key="5">
    <source>
        <dbReference type="Proteomes" id="UP000232133"/>
    </source>
</evidence>
<reference evidence="4 5" key="1">
    <citation type="submission" date="2016-10" db="EMBL/GenBank/DDBJ databases">
        <authorList>
            <person name="Varghese N."/>
        </authorList>
    </citation>
    <scope>NUCLEOTIDE SEQUENCE [LARGE SCALE GENOMIC DNA]</scope>
    <source>
        <strain evidence="4 5">KB11</strain>
    </source>
</reference>
<keyword evidence="1 2" id="KW-0597">Phosphoprotein</keyword>
<evidence type="ECO:0000259" key="3">
    <source>
        <dbReference type="PROSITE" id="PS50110"/>
    </source>
</evidence>
<dbReference type="EMBL" id="CP017803">
    <property type="protein sequence ID" value="ATZ59896.1"/>
    <property type="molecule type" value="Genomic_DNA"/>
</dbReference>
<accession>A0A2H4U6Z5</accession>
<dbReference type="RefSeq" id="WP_100815554.1">
    <property type="nucleotide sequence ID" value="NZ_CAYBBH010000057.1"/>
</dbReference>
<dbReference type="GO" id="GO:0000160">
    <property type="term" value="P:phosphorelay signal transduction system"/>
    <property type="evidence" value="ECO:0007669"/>
    <property type="project" value="InterPro"/>
</dbReference>
<dbReference type="SMART" id="SM00448">
    <property type="entry name" value="REC"/>
    <property type="match status" value="1"/>
</dbReference>
<evidence type="ECO:0000256" key="1">
    <source>
        <dbReference type="ARBA" id="ARBA00022553"/>
    </source>
</evidence>
<dbReference type="Gene3D" id="3.40.50.2300">
    <property type="match status" value="1"/>
</dbReference>
<organism evidence="4 5">
    <name type="scientific">Methanobrevibacter smithii</name>
    <dbReference type="NCBI Taxonomy" id="2173"/>
    <lineage>
        <taxon>Archaea</taxon>
        <taxon>Methanobacteriati</taxon>
        <taxon>Methanobacteriota</taxon>
        <taxon>Methanomada group</taxon>
        <taxon>Methanobacteria</taxon>
        <taxon>Methanobacteriales</taxon>
        <taxon>Methanobacteriaceae</taxon>
        <taxon>Methanobrevibacter</taxon>
    </lineage>
</organism>
<dbReference type="Pfam" id="PF00072">
    <property type="entry name" value="Response_reg"/>
    <property type="match status" value="1"/>
</dbReference>
<dbReference type="PANTHER" id="PTHR44591">
    <property type="entry name" value="STRESS RESPONSE REGULATOR PROTEIN 1"/>
    <property type="match status" value="1"/>
</dbReference>
<dbReference type="PROSITE" id="PS50110">
    <property type="entry name" value="RESPONSE_REGULATORY"/>
    <property type="match status" value="1"/>
</dbReference>